<keyword evidence="1" id="KW-1185">Reference proteome</keyword>
<protein>
    <submittedName>
        <fullName evidence="2">DDE_3 domain-containing protein</fullName>
    </submittedName>
</protein>
<proteinExistence type="predicted"/>
<evidence type="ECO:0000313" key="1">
    <source>
        <dbReference type="Proteomes" id="UP000095283"/>
    </source>
</evidence>
<dbReference type="WBParaSite" id="Hba_01734">
    <property type="protein sequence ID" value="Hba_01734"/>
    <property type="gene ID" value="Hba_01734"/>
</dbReference>
<dbReference type="InterPro" id="IPR036397">
    <property type="entry name" value="RNaseH_sf"/>
</dbReference>
<sequence>MFTVLVFPQFFVFKYFEFTVNYRLHGEADWRSRKGTTFMSLLKWDYKLIIWNLDGPDGYHSYSRNLRKETQHFSTGNFVGGTIVVWKEFSVTGLVDLAFVSTKMNSADYQSILRHHLVPYLQRCPGDNHFETAKDLQSVICKAWNEVDESVIKNLVNSMPERIFQVINRSGSCTDY</sequence>
<reference evidence="2" key="1">
    <citation type="submission" date="2016-11" db="UniProtKB">
        <authorList>
            <consortium name="WormBaseParasite"/>
        </authorList>
    </citation>
    <scope>IDENTIFICATION</scope>
</reference>
<accession>A0A1I7WAM2</accession>
<dbReference type="Proteomes" id="UP000095283">
    <property type="component" value="Unplaced"/>
</dbReference>
<dbReference type="AlphaFoldDB" id="A0A1I7WAM2"/>
<evidence type="ECO:0000313" key="2">
    <source>
        <dbReference type="WBParaSite" id="Hba_01734"/>
    </source>
</evidence>
<dbReference type="GO" id="GO:0003676">
    <property type="term" value="F:nucleic acid binding"/>
    <property type="evidence" value="ECO:0007669"/>
    <property type="project" value="InterPro"/>
</dbReference>
<name>A0A1I7WAM2_HETBA</name>
<organism evidence="1 2">
    <name type="scientific">Heterorhabditis bacteriophora</name>
    <name type="common">Entomopathogenic nematode worm</name>
    <dbReference type="NCBI Taxonomy" id="37862"/>
    <lineage>
        <taxon>Eukaryota</taxon>
        <taxon>Metazoa</taxon>
        <taxon>Ecdysozoa</taxon>
        <taxon>Nematoda</taxon>
        <taxon>Chromadorea</taxon>
        <taxon>Rhabditida</taxon>
        <taxon>Rhabditina</taxon>
        <taxon>Rhabditomorpha</taxon>
        <taxon>Strongyloidea</taxon>
        <taxon>Heterorhabditidae</taxon>
        <taxon>Heterorhabditis</taxon>
    </lineage>
</organism>
<dbReference type="Gene3D" id="3.30.420.10">
    <property type="entry name" value="Ribonuclease H-like superfamily/Ribonuclease H"/>
    <property type="match status" value="2"/>
</dbReference>